<evidence type="ECO:0008006" key="3">
    <source>
        <dbReference type="Google" id="ProtNLM"/>
    </source>
</evidence>
<dbReference type="InParanoid" id="A0A067MFB9"/>
<dbReference type="OrthoDB" id="5132116at2759"/>
<sequence length="104" mass="11598">MLQDQLCYVAPDHDKEMMIISDGKTYELPNGQVIKVGGDACFKAPELLFHPSLYQIKSDGLSEIILDSISKCDENMRSELYGNIVLAGGSTLFPGFKDRLERDL</sequence>
<dbReference type="InterPro" id="IPR004000">
    <property type="entry name" value="Actin"/>
</dbReference>
<gene>
    <name evidence="1" type="ORF">BOTBODRAFT_175021</name>
</gene>
<dbReference type="AlphaFoldDB" id="A0A067MFB9"/>
<evidence type="ECO:0000313" key="1">
    <source>
        <dbReference type="EMBL" id="KDQ14254.1"/>
    </source>
</evidence>
<name>A0A067MFB9_BOTB1</name>
<dbReference type="SUPFAM" id="SSF53067">
    <property type="entry name" value="Actin-like ATPase domain"/>
    <property type="match status" value="1"/>
</dbReference>
<dbReference type="Pfam" id="PF00022">
    <property type="entry name" value="Actin"/>
    <property type="match status" value="1"/>
</dbReference>
<dbReference type="Gene3D" id="3.30.420.40">
    <property type="match status" value="1"/>
</dbReference>
<dbReference type="Proteomes" id="UP000027195">
    <property type="component" value="Unassembled WGS sequence"/>
</dbReference>
<dbReference type="PANTHER" id="PTHR11937">
    <property type="entry name" value="ACTIN"/>
    <property type="match status" value="1"/>
</dbReference>
<accession>A0A067MFB9</accession>
<dbReference type="HOGENOM" id="CLU_2249667_0_0_1"/>
<dbReference type="InterPro" id="IPR043129">
    <property type="entry name" value="ATPase_NBD"/>
</dbReference>
<dbReference type="STRING" id="930990.A0A067MFB9"/>
<proteinExistence type="predicted"/>
<keyword evidence="2" id="KW-1185">Reference proteome</keyword>
<dbReference type="EMBL" id="KL198039">
    <property type="protein sequence ID" value="KDQ14254.1"/>
    <property type="molecule type" value="Genomic_DNA"/>
</dbReference>
<reference evidence="2" key="1">
    <citation type="journal article" date="2014" name="Proc. Natl. Acad. Sci. U.S.A.">
        <title>Extensive sampling of basidiomycete genomes demonstrates inadequacy of the white-rot/brown-rot paradigm for wood decay fungi.</title>
        <authorList>
            <person name="Riley R."/>
            <person name="Salamov A.A."/>
            <person name="Brown D.W."/>
            <person name="Nagy L.G."/>
            <person name="Floudas D."/>
            <person name="Held B.W."/>
            <person name="Levasseur A."/>
            <person name="Lombard V."/>
            <person name="Morin E."/>
            <person name="Otillar R."/>
            <person name="Lindquist E.A."/>
            <person name="Sun H."/>
            <person name="LaButti K.M."/>
            <person name="Schmutz J."/>
            <person name="Jabbour D."/>
            <person name="Luo H."/>
            <person name="Baker S.E."/>
            <person name="Pisabarro A.G."/>
            <person name="Walton J.D."/>
            <person name="Blanchette R.A."/>
            <person name="Henrissat B."/>
            <person name="Martin F."/>
            <person name="Cullen D."/>
            <person name="Hibbett D.S."/>
            <person name="Grigoriev I.V."/>
        </authorList>
    </citation>
    <scope>NUCLEOTIDE SEQUENCE [LARGE SCALE GENOMIC DNA]</scope>
    <source>
        <strain evidence="2">FD-172 SS1</strain>
    </source>
</reference>
<evidence type="ECO:0000313" key="2">
    <source>
        <dbReference type="Proteomes" id="UP000027195"/>
    </source>
</evidence>
<organism evidence="1 2">
    <name type="scientific">Botryobasidium botryosum (strain FD-172 SS1)</name>
    <dbReference type="NCBI Taxonomy" id="930990"/>
    <lineage>
        <taxon>Eukaryota</taxon>
        <taxon>Fungi</taxon>
        <taxon>Dikarya</taxon>
        <taxon>Basidiomycota</taxon>
        <taxon>Agaricomycotina</taxon>
        <taxon>Agaricomycetes</taxon>
        <taxon>Cantharellales</taxon>
        <taxon>Botryobasidiaceae</taxon>
        <taxon>Botryobasidium</taxon>
    </lineage>
</organism>
<protein>
    <recommendedName>
        <fullName evidence="3">Actin</fullName>
    </recommendedName>
</protein>